<dbReference type="InterPro" id="IPR010298">
    <property type="entry name" value="YacP-like"/>
</dbReference>
<dbReference type="PATRIC" id="fig|389348.3.peg.88"/>
<evidence type="ECO:0000313" key="2">
    <source>
        <dbReference type="EMBL" id="CUI15711.1"/>
    </source>
</evidence>
<dbReference type="KEGG" id="pnl:PNK_0073"/>
<organism evidence="2 3">
    <name type="scientific">Candidatus Protochlamydia naegleriophila</name>
    <dbReference type="NCBI Taxonomy" id="389348"/>
    <lineage>
        <taxon>Bacteria</taxon>
        <taxon>Pseudomonadati</taxon>
        <taxon>Chlamydiota</taxon>
        <taxon>Chlamydiia</taxon>
        <taxon>Parachlamydiales</taxon>
        <taxon>Parachlamydiaceae</taxon>
        <taxon>Candidatus Protochlamydia</taxon>
    </lineage>
</organism>
<proteinExistence type="predicted"/>
<protein>
    <recommendedName>
        <fullName evidence="4">YacP-like NYN domain protein</fullName>
    </recommendedName>
</protein>
<reference evidence="3" key="1">
    <citation type="submission" date="2015-09" db="EMBL/GenBank/DDBJ databases">
        <authorList>
            <person name="Bertelli C."/>
        </authorList>
    </citation>
    <scope>NUCLEOTIDE SEQUENCE [LARGE SCALE GENOMIC DNA]</scope>
    <source>
        <strain evidence="3">KNic</strain>
    </source>
</reference>
<feature type="compositionally biased region" description="Basic and acidic residues" evidence="1">
    <location>
        <begin position="182"/>
        <end position="191"/>
    </location>
</feature>
<dbReference type="EMBL" id="LN879502">
    <property type="protein sequence ID" value="CUI15711.1"/>
    <property type="molecule type" value="Genomic_DNA"/>
</dbReference>
<dbReference type="Proteomes" id="UP000069902">
    <property type="component" value="Chromosome cPNK"/>
</dbReference>
<sequence>MHYYIDGYNLLFRLMHAHDHLQTSREQIILDLNKKASLVRIDVSIVFDGTFQVGEGTRTHFDHIEISFTAEGETADEFILDELKNSRHPEQETVVTSDKKLAWQARCRQAHTESVEDFMAWLNKSYKNKLKQLKNPPTRRIAPKLVTPLTPAEPLIEATVESSHDYYARIFEAHYLELVKNEKPRKPKAETKPPSPKKQKRKKDPFQSEPILPLDAPSQTERWQKAFEERLKHSSDHPL</sequence>
<dbReference type="Pfam" id="PF05991">
    <property type="entry name" value="NYN_YacP"/>
    <property type="match status" value="1"/>
</dbReference>
<dbReference type="AlphaFoldDB" id="A0A0U5JBH1"/>
<name>A0A0U5JBH1_9BACT</name>
<dbReference type="InParanoid" id="A0A0U5JBH1"/>
<accession>A0A0U5JBH1</accession>
<keyword evidence="3" id="KW-1185">Reference proteome</keyword>
<evidence type="ECO:0000313" key="3">
    <source>
        <dbReference type="Proteomes" id="UP000069902"/>
    </source>
</evidence>
<evidence type="ECO:0000256" key="1">
    <source>
        <dbReference type="SAM" id="MobiDB-lite"/>
    </source>
</evidence>
<feature type="compositionally biased region" description="Basic and acidic residues" evidence="1">
    <location>
        <begin position="222"/>
        <end position="239"/>
    </location>
</feature>
<dbReference type="PANTHER" id="PTHR34547:SF1">
    <property type="entry name" value="YACP-LIKE NYN DOMAIN PROTEIN"/>
    <property type="match status" value="1"/>
</dbReference>
<feature type="region of interest" description="Disordered" evidence="1">
    <location>
        <begin position="182"/>
        <end position="239"/>
    </location>
</feature>
<dbReference type="STRING" id="389348.PNK_0073"/>
<dbReference type="RefSeq" id="WP_032124753.1">
    <property type="nucleotide sequence ID" value="NZ_LN879502.1"/>
</dbReference>
<dbReference type="PANTHER" id="PTHR34547">
    <property type="entry name" value="YACP-LIKE NYN DOMAIN PROTEIN"/>
    <property type="match status" value="1"/>
</dbReference>
<evidence type="ECO:0008006" key="4">
    <source>
        <dbReference type="Google" id="ProtNLM"/>
    </source>
</evidence>
<gene>
    <name evidence="2" type="ORF">PNK_0073</name>
</gene>